<name>A0ACC2FJC3_DALPE</name>
<dbReference type="EMBL" id="CM055753">
    <property type="protein sequence ID" value="KAJ7991444.1"/>
    <property type="molecule type" value="Genomic_DNA"/>
</dbReference>
<dbReference type="Proteomes" id="UP001157502">
    <property type="component" value="Chromosome 26"/>
</dbReference>
<accession>A0ACC2FJC3</accession>
<evidence type="ECO:0000313" key="1">
    <source>
        <dbReference type="EMBL" id="KAJ7991444.1"/>
    </source>
</evidence>
<gene>
    <name evidence="1" type="ORF">DPEC_G00283920</name>
</gene>
<protein>
    <submittedName>
        <fullName evidence="1">Uncharacterized protein</fullName>
    </submittedName>
</protein>
<sequence length="488" mass="53322">MANRQPSRTEATNQNTGSLIGREDRPKCGQETDRSVRTVTYDPDDIDPGEDCRPRTGGRAVAMGRESADIGGSVQLATTSANRQEATQSSTQKRRAPTPLGKQAQTYDPRFASLDVNPLGTSGTQSESAINGRQIVRGQRLFYGARVGSETRNVEFKRGGGEYLRSVFRVHLRRYACAFLNSGGGSLLVGVDDDGVVRGVRCDHKQEDQARLLVDSTLKGFHPPLLPHSYTLAFIPVVRPGPEGHNLKVLRLTLRPPSALTWSGPYQTNNGDVFLRRDGSVEGPLSAGAIQEWTRQRWCGEVNRLQQCVEGLLTTQRLLLQEIRQLSQFIVALSDQPHMHLHTDTEPRPRVTKPAKQSFKDKLTQRLKEADGVMPTDEEDRSLTTPQSIALPPVPLLHPGLGPLVFTGPSQSPGLQRCPQCREKKTQVPISNICRLISPPNWFGEASCGRLEDRGPGIEVSLVAVGAPSSLVQTGGTTALLSQNGNQL</sequence>
<keyword evidence="2" id="KW-1185">Reference proteome</keyword>
<comment type="caution">
    <text evidence="1">The sequence shown here is derived from an EMBL/GenBank/DDBJ whole genome shotgun (WGS) entry which is preliminary data.</text>
</comment>
<evidence type="ECO:0000313" key="2">
    <source>
        <dbReference type="Proteomes" id="UP001157502"/>
    </source>
</evidence>
<organism evidence="1 2">
    <name type="scientific">Dallia pectoralis</name>
    <name type="common">Alaska blackfish</name>
    <dbReference type="NCBI Taxonomy" id="75939"/>
    <lineage>
        <taxon>Eukaryota</taxon>
        <taxon>Metazoa</taxon>
        <taxon>Chordata</taxon>
        <taxon>Craniata</taxon>
        <taxon>Vertebrata</taxon>
        <taxon>Euteleostomi</taxon>
        <taxon>Actinopterygii</taxon>
        <taxon>Neopterygii</taxon>
        <taxon>Teleostei</taxon>
        <taxon>Protacanthopterygii</taxon>
        <taxon>Esociformes</taxon>
        <taxon>Umbridae</taxon>
        <taxon>Dallia</taxon>
    </lineage>
</organism>
<proteinExistence type="predicted"/>
<reference evidence="1" key="1">
    <citation type="submission" date="2021-05" db="EMBL/GenBank/DDBJ databases">
        <authorList>
            <person name="Pan Q."/>
            <person name="Jouanno E."/>
            <person name="Zahm M."/>
            <person name="Klopp C."/>
            <person name="Cabau C."/>
            <person name="Louis A."/>
            <person name="Berthelot C."/>
            <person name="Parey E."/>
            <person name="Roest Crollius H."/>
            <person name="Montfort J."/>
            <person name="Robinson-Rechavi M."/>
            <person name="Bouchez O."/>
            <person name="Lampietro C."/>
            <person name="Lopez Roques C."/>
            <person name="Donnadieu C."/>
            <person name="Postlethwait J."/>
            <person name="Bobe J."/>
            <person name="Dillon D."/>
            <person name="Chandos A."/>
            <person name="von Hippel F."/>
            <person name="Guiguen Y."/>
        </authorList>
    </citation>
    <scope>NUCLEOTIDE SEQUENCE</scope>
    <source>
        <strain evidence="1">YG-Jan2019</strain>
    </source>
</reference>